<organism evidence="11 12">
    <name type="scientific">Pyronema omphalodes (strain CBS 100304)</name>
    <name type="common">Pyronema confluens</name>
    <dbReference type="NCBI Taxonomy" id="1076935"/>
    <lineage>
        <taxon>Eukaryota</taxon>
        <taxon>Fungi</taxon>
        <taxon>Dikarya</taxon>
        <taxon>Ascomycota</taxon>
        <taxon>Pezizomycotina</taxon>
        <taxon>Pezizomycetes</taxon>
        <taxon>Pezizales</taxon>
        <taxon>Pyronemataceae</taxon>
        <taxon>Pyronema</taxon>
    </lineage>
</organism>
<feature type="compositionally biased region" description="Acidic residues" evidence="7">
    <location>
        <begin position="292"/>
        <end position="304"/>
    </location>
</feature>
<dbReference type="InterPro" id="IPR044880">
    <property type="entry name" value="NCX_ion-bd_dom_sf"/>
</dbReference>
<feature type="transmembrane region" description="Helical" evidence="8">
    <location>
        <begin position="764"/>
        <end position="786"/>
    </location>
</feature>
<reference evidence="11 12" key="1">
    <citation type="journal article" date="2013" name="PLoS Genet.">
        <title>The genome and development-dependent transcriptomes of Pyronema confluens: a window into fungal evolution.</title>
        <authorList>
            <person name="Traeger S."/>
            <person name="Altegoer F."/>
            <person name="Freitag M."/>
            <person name="Gabaldon T."/>
            <person name="Kempken F."/>
            <person name="Kumar A."/>
            <person name="Marcet-Houben M."/>
            <person name="Poggeler S."/>
            <person name="Stajich J.E."/>
            <person name="Nowrousian M."/>
        </authorList>
    </citation>
    <scope>NUCLEOTIDE SEQUENCE [LARGE SCALE GENOMIC DNA]</scope>
    <source>
        <strain evidence="12">CBS 100304</strain>
        <tissue evidence="11">Vegetative mycelium</tissue>
    </source>
</reference>
<feature type="compositionally biased region" description="Low complexity" evidence="7">
    <location>
        <begin position="502"/>
        <end position="518"/>
    </location>
</feature>
<evidence type="ECO:0000256" key="5">
    <source>
        <dbReference type="ARBA" id="ARBA00022989"/>
    </source>
</evidence>
<feature type="transmembrane region" description="Helical" evidence="8">
    <location>
        <begin position="740"/>
        <end position="758"/>
    </location>
</feature>
<dbReference type="InterPro" id="IPR051359">
    <property type="entry name" value="CaCA_antiporter"/>
</dbReference>
<feature type="domain" description="Sodium/calcium exchanger membrane region" evidence="10">
    <location>
        <begin position="125"/>
        <end position="263"/>
    </location>
</feature>
<dbReference type="InterPro" id="IPR004837">
    <property type="entry name" value="NaCa_Exmemb"/>
</dbReference>
<evidence type="ECO:0000256" key="3">
    <source>
        <dbReference type="ARBA" id="ARBA00022448"/>
    </source>
</evidence>
<feature type="signal peptide" evidence="9">
    <location>
        <begin position="1"/>
        <end position="25"/>
    </location>
</feature>
<evidence type="ECO:0000256" key="6">
    <source>
        <dbReference type="ARBA" id="ARBA00023136"/>
    </source>
</evidence>
<evidence type="ECO:0000313" key="11">
    <source>
        <dbReference type="EMBL" id="CCX06966.1"/>
    </source>
</evidence>
<feature type="transmembrane region" description="Helical" evidence="8">
    <location>
        <begin position="877"/>
        <end position="895"/>
    </location>
</feature>
<dbReference type="Proteomes" id="UP000018144">
    <property type="component" value="Unassembled WGS sequence"/>
</dbReference>
<dbReference type="STRING" id="1076935.U4KYB6"/>
<feature type="transmembrane region" description="Helical" evidence="8">
    <location>
        <begin position="685"/>
        <end position="703"/>
    </location>
</feature>
<dbReference type="AlphaFoldDB" id="U4KYB6"/>
<accession>U4KYB6</accession>
<feature type="region of interest" description="Disordered" evidence="7">
    <location>
        <begin position="329"/>
        <end position="360"/>
    </location>
</feature>
<dbReference type="EMBL" id="HF935329">
    <property type="protein sequence ID" value="CCX06966.1"/>
    <property type="molecule type" value="Genomic_DNA"/>
</dbReference>
<feature type="region of interest" description="Disordered" evidence="7">
    <location>
        <begin position="417"/>
        <end position="441"/>
    </location>
</feature>
<dbReference type="GO" id="GO:0006874">
    <property type="term" value="P:intracellular calcium ion homeostasis"/>
    <property type="evidence" value="ECO:0007669"/>
    <property type="project" value="TreeGrafter"/>
</dbReference>
<dbReference type="PANTHER" id="PTHR12266:SF0">
    <property type="entry name" value="MITOCHONDRIAL SODIUM_CALCIUM EXCHANGER PROTEIN"/>
    <property type="match status" value="1"/>
</dbReference>
<feature type="transmembrane region" description="Helical" evidence="8">
    <location>
        <begin position="709"/>
        <end position="728"/>
    </location>
</feature>
<feature type="transmembrane region" description="Helical" evidence="8">
    <location>
        <begin position="116"/>
        <end position="136"/>
    </location>
</feature>
<gene>
    <name evidence="11" type="ORF">PCON_06553</name>
</gene>
<evidence type="ECO:0000256" key="4">
    <source>
        <dbReference type="ARBA" id="ARBA00022692"/>
    </source>
</evidence>
<feature type="transmembrane region" description="Helical" evidence="8">
    <location>
        <begin position="817"/>
        <end position="834"/>
    </location>
</feature>
<protein>
    <submittedName>
        <fullName evidence="11">Similar to Putative cation exchanger C3A12.06c acc. no. P87122</fullName>
    </submittedName>
</protein>
<comment type="similarity">
    <text evidence="2">Belongs to the Ca(2+):cation antiporter (CaCA) (TC 2.A.19) family.</text>
</comment>
<evidence type="ECO:0000256" key="2">
    <source>
        <dbReference type="ARBA" id="ARBA00008170"/>
    </source>
</evidence>
<proteinExistence type="inferred from homology"/>
<feature type="compositionally biased region" description="Acidic residues" evidence="7">
    <location>
        <begin position="331"/>
        <end position="340"/>
    </location>
</feature>
<feature type="chain" id="PRO_5004651509" evidence="9">
    <location>
        <begin position="26"/>
        <end position="911"/>
    </location>
</feature>
<feature type="transmembrane region" description="Helical" evidence="8">
    <location>
        <begin position="220"/>
        <end position="238"/>
    </location>
</feature>
<evidence type="ECO:0000256" key="9">
    <source>
        <dbReference type="SAM" id="SignalP"/>
    </source>
</evidence>
<feature type="transmembrane region" description="Helical" evidence="8">
    <location>
        <begin position="846"/>
        <end position="865"/>
    </location>
</feature>
<dbReference type="eggNOG" id="KOG2399">
    <property type="taxonomic scope" value="Eukaryota"/>
</dbReference>
<dbReference type="OMA" id="ARAHFHI"/>
<dbReference type="OrthoDB" id="407410at2759"/>
<feature type="compositionally biased region" description="Polar residues" evidence="7">
    <location>
        <begin position="422"/>
        <end position="438"/>
    </location>
</feature>
<evidence type="ECO:0000259" key="10">
    <source>
        <dbReference type="Pfam" id="PF01699"/>
    </source>
</evidence>
<keyword evidence="4 8" id="KW-0812">Transmembrane</keyword>
<keyword evidence="12" id="KW-1185">Reference proteome</keyword>
<dbReference type="GO" id="GO:0016020">
    <property type="term" value="C:membrane"/>
    <property type="evidence" value="ECO:0007669"/>
    <property type="project" value="UniProtKB-SubCell"/>
</dbReference>
<feature type="region of interest" description="Disordered" evidence="7">
    <location>
        <begin position="292"/>
        <end position="313"/>
    </location>
</feature>
<keyword evidence="5 8" id="KW-1133">Transmembrane helix</keyword>
<feature type="transmembrane region" description="Helical" evidence="8">
    <location>
        <begin position="244"/>
        <end position="268"/>
    </location>
</feature>
<name>U4KYB6_PYROM</name>
<dbReference type="Gene3D" id="1.20.1420.30">
    <property type="entry name" value="NCX, central ion-binding region"/>
    <property type="match status" value="2"/>
</dbReference>
<dbReference type="GO" id="GO:0008324">
    <property type="term" value="F:monoatomic cation transmembrane transporter activity"/>
    <property type="evidence" value="ECO:0007669"/>
    <property type="project" value="TreeGrafter"/>
</dbReference>
<evidence type="ECO:0000313" key="12">
    <source>
        <dbReference type="Proteomes" id="UP000018144"/>
    </source>
</evidence>
<dbReference type="PANTHER" id="PTHR12266">
    <property type="entry name" value="NA+/CA2+ K+ INDEPENDENT EXCHANGER"/>
    <property type="match status" value="1"/>
</dbReference>
<feature type="region of interest" description="Disordered" evidence="7">
    <location>
        <begin position="497"/>
        <end position="522"/>
    </location>
</feature>
<feature type="domain" description="Sodium/calcium exchanger membrane region" evidence="10">
    <location>
        <begin position="744"/>
        <end position="890"/>
    </location>
</feature>
<dbReference type="Pfam" id="PF01699">
    <property type="entry name" value="Na_Ca_ex"/>
    <property type="match status" value="2"/>
</dbReference>
<evidence type="ECO:0000256" key="8">
    <source>
        <dbReference type="SAM" id="Phobius"/>
    </source>
</evidence>
<evidence type="ECO:0000256" key="1">
    <source>
        <dbReference type="ARBA" id="ARBA00004141"/>
    </source>
</evidence>
<keyword evidence="3" id="KW-0813">Transport</keyword>
<sequence>MKLQRRSASLVEIFVIILLSTNAHAKRISRPEKLSSDEISALSQARLETTSTPFFATSQGGIKPGDLPLAVQHKECRDVHQAKDQCAFVRKHCAEENIGFFNYLDLYYCRWGNSKWLALSLFGGWLSILFATIGTAASEFFTANLQTISSVLGMSENLAGVTLLALGNGSPDVFSTIAAMKIDSGSLAVGELIGAACFITAVVSGAMACVKPFRVGRRAFLRDVTFFTGAVVFGLFFLADGKITMWECIVMIAYYALYVAFVVGWHFFEEARRKRRRKERHVREHYTAPDEEDLLLPDEDDEEGAVSLGGGHSDFGSLHDFGALEAGIGKDDDDDEDAEDQERREFAELSNNLRSRSGMDRRLTATTTHSIRPSLAGALEFRSVLRSLEKDKNLQGGHNIHLRRYSDDPFLHIHDQRHQTGDVPTTTDTRHTPQSLLRPSSGRVRAVSVNDVNRVSPSNHNRFQSLQVPTVPDLLIPESDSESSGSGFKQPLRLNTSNQFLAPPSSHGSPAHSPAHSPTLSIPVSPLSKALPRLIVSDNDSTDSSEPISRPLSPPIIRLPDPSLDSLESVYSKESWSTWRYWPYSILPPPEELYATLFPGLNSFWEQDYYQRLFSIAVVPSNFLLTITLPVVRDLKEDTPEALIEGSQGRTENPGSPTSFLSGTTAPTPMMPAVSADKKYQWKRWLVGVQCITAPIFVVLVVFNDDPLLKPLLYALVTGLVCLALLLSITSPDVPPERQYILCAAGFAVATTWISTIAGEVVALLKALGVIFAISDAILGLTIFAVGNSLGDLVANITIAGAGFPVMAFSACFGGPLLNILMGIGIGGLYMTAVKGERVYSIEVSSTLIVSAATLLLTLLVLLVWVPFNKFWMSRRIGAALIAIWVVSTSANVLMEIMGVGGKWGSVGIAV</sequence>
<keyword evidence="9" id="KW-0732">Signal</keyword>
<feature type="transmembrane region" description="Helical" evidence="8">
    <location>
        <begin position="187"/>
        <end position="208"/>
    </location>
</feature>
<comment type="subcellular location">
    <subcellularLocation>
        <location evidence="1">Membrane</location>
        <topology evidence="1">Multi-pass membrane protein</topology>
    </subcellularLocation>
</comment>
<keyword evidence="6 8" id="KW-0472">Membrane</keyword>
<evidence type="ECO:0000256" key="7">
    <source>
        <dbReference type="SAM" id="MobiDB-lite"/>
    </source>
</evidence>